<name>A0A2J6T364_9HELO</name>
<dbReference type="InterPro" id="IPR010730">
    <property type="entry name" value="HET"/>
</dbReference>
<dbReference type="Pfam" id="PF06985">
    <property type="entry name" value="HET"/>
    <property type="match status" value="1"/>
</dbReference>
<gene>
    <name evidence="2" type="ORF">K444DRAFT_535357</name>
</gene>
<organism evidence="2 3">
    <name type="scientific">Hyaloscypha bicolor E</name>
    <dbReference type="NCBI Taxonomy" id="1095630"/>
    <lineage>
        <taxon>Eukaryota</taxon>
        <taxon>Fungi</taxon>
        <taxon>Dikarya</taxon>
        <taxon>Ascomycota</taxon>
        <taxon>Pezizomycotina</taxon>
        <taxon>Leotiomycetes</taxon>
        <taxon>Helotiales</taxon>
        <taxon>Hyaloscyphaceae</taxon>
        <taxon>Hyaloscypha</taxon>
        <taxon>Hyaloscypha bicolor</taxon>
    </lineage>
</organism>
<evidence type="ECO:0000313" key="3">
    <source>
        <dbReference type="Proteomes" id="UP000235371"/>
    </source>
</evidence>
<dbReference type="InParanoid" id="A0A2J6T364"/>
<evidence type="ECO:0000313" key="2">
    <source>
        <dbReference type="EMBL" id="PMD57449.1"/>
    </source>
</evidence>
<keyword evidence="3" id="KW-1185">Reference proteome</keyword>
<proteinExistence type="predicted"/>
<feature type="domain" description="Heterokaryon incompatibility" evidence="1">
    <location>
        <begin position="14"/>
        <end position="98"/>
    </location>
</feature>
<dbReference type="RefSeq" id="XP_024734353.1">
    <property type="nucleotide sequence ID" value="XM_024875283.1"/>
</dbReference>
<dbReference type="EMBL" id="KZ613847">
    <property type="protein sequence ID" value="PMD57449.1"/>
    <property type="molecule type" value="Genomic_DNA"/>
</dbReference>
<protein>
    <recommendedName>
        <fullName evidence="1">Heterokaryon incompatibility domain-containing protein</fullName>
    </recommendedName>
</protein>
<dbReference type="OrthoDB" id="5362512at2759"/>
<dbReference type="GeneID" id="36583363"/>
<dbReference type="STRING" id="1095630.A0A2J6T364"/>
<dbReference type="AlphaFoldDB" id="A0A2J6T364"/>
<evidence type="ECO:0000259" key="1">
    <source>
        <dbReference type="Pfam" id="PF06985"/>
    </source>
</evidence>
<feature type="non-terminal residue" evidence="2">
    <location>
        <position position="1"/>
    </location>
</feature>
<dbReference type="PANTHER" id="PTHR33112:SF16">
    <property type="entry name" value="HETEROKARYON INCOMPATIBILITY DOMAIN-CONTAINING PROTEIN"/>
    <property type="match status" value="1"/>
</dbReference>
<accession>A0A2J6T364</accession>
<sequence length="212" mass="23834">TTAINLTSGVRELKYTELPCTVKDAISVTRGMGFKCLWVDSICILQGSNAEAQADWLAESSCMRDYYKDCTICIATDNASSDAEGFLNTKRLAETRISISTNLSHILGTRFPTYIRSLGHGLRWTSLLINYTKRSLTFQTDRLIAISGLAQGIQAQSGYTYWAGIWAEDVYLELSWKMRGLGQTPETYIAPSWSWAALEFCAETDLYYLYHL</sequence>
<dbReference type="PANTHER" id="PTHR33112">
    <property type="entry name" value="DOMAIN PROTEIN, PUTATIVE-RELATED"/>
    <property type="match status" value="1"/>
</dbReference>
<reference evidence="2 3" key="1">
    <citation type="submission" date="2016-04" db="EMBL/GenBank/DDBJ databases">
        <title>A degradative enzymes factory behind the ericoid mycorrhizal symbiosis.</title>
        <authorList>
            <consortium name="DOE Joint Genome Institute"/>
            <person name="Martino E."/>
            <person name="Morin E."/>
            <person name="Grelet G."/>
            <person name="Kuo A."/>
            <person name="Kohler A."/>
            <person name="Daghino S."/>
            <person name="Barry K."/>
            <person name="Choi C."/>
            <person name="Cichocki N."/>
            <person name="Clum A."/>
            <person name="Copeland A."/>
            <person name="Hainaut M."/>
            <person name="Haridas S."/>
            <person name="Labutti K."/>
            <person name="Lindquist E."/>
            <person name="Lipzen A."/>
            <person name="Khouja H.-R."/>
            <person name="Murat C."/>
            <person name="Ohm R."/>
            <person name="Olson A."/>
            <person name="Spatafora J."/>
            <person name="Veneault-Fourrey C."/>
            <person name="Henrissat B."/>
            <person name="Grigoriev I."/>
            <person name="Martin F."/>
            <person name="Perotto S."/>
        </authorList>
    </citation>
    <scope>NUCLEOTIDE SEQUENCE [LARGE SCALE GENOMIC DNA]</scope>
    <source>
        <strain evidence="2 3">E</strain>
    </source>
</reference>
<dbReference type="Proteomes" id="UP000235371">
    <property type="component" value="Unassembled WGS sequence"/>
</dbReference>